<evidence type="ECO:0000313" key="1">
    <source>
        <dbReference type="EMBL" id="MBP2057441.1"/>
    </source>
</evidence>
<proteinExistence type="predicted"/>
<dbReference type="Gene3D" id="3.60.21.10">
    <property type="match status" value="1"/>
</dbReference>
<dbReference type="SUPFAM" id="SSF56300">
    <property type="entry name" value="Metallo-dependent phosphatases"/>
    <property type="match status" value="1"/>
</dbReference>
<reference evidence="1 2" key="1">
    <citation type="submission" date="2021-03" db="EMBL/GenBank/DDBJ databases">
        <title>Genomic Encyclopedia of Type Strains, Phase IV (KMG-IV): sequencing the most valuable type-strain genomes for metagenomic binning, comparative biology and taxonomic classification.</title>
        <authorList>
            <person name="Goeker M."/>
        </authorList>
    </citation>
    <scope>NUCLEOTIDE SEQUENCE [LARGE SCALE GENOMIC DNA]</scope>
    <source>
        <strain evidence="1 2">DSM 101872</strain>
    </source>
</reference>
<dbReference type="RefSeq" id="WP_209686181.1">
    <property type="nucleotide sequence ID" value="NZ_JAGGLU010000002.1"/>
</dbReference>
<accession>A0ABS4MCN0</accession>
<dbReference type="EMBL" id="JAGGLU010000002">
    <property type="protein sequence ID" value="MBP2057441.1"/>
    <property type="molecule type" value="Genomic_DNA"/>
</dbReference>
<dbReference type="Proteomes" id="UP001519292">
    <property type="component" value="Unassembled WGS sequence"/>
</dbReference>
<protein>
    <submittedName>
        <fullName evidence="1">Phosphodiesterase</fullName>
    </submittedName>
</protein>
<evidence type="ECO:0000313" key="2">
    <source>
        <dbReference type="Proteomes" id="UP001519292"/>
    </source>
</evidence>
<keyword evidence="2" id="KW-1185">Reference proteome</keyword>
<dbReference type="InterPro" id="IPR029052">
    <property type="entry name" value="Metallo-depent_PP-like"/>
</dbReference>
<sequence>MNIIKKTNGIIDKFSGAVKRIGRQKKDSSFDPLQKYMTVGQYQVGPEQDTPYGKKYELVVYKDDENTLHQALRLANANDLAPEYVRKYDKKLGRYRAFVNKKTGRRYIVEQYLDTVIARIKRHTRPDTINIGILTDTHYKDSDAIDFYGHNGLRHVKEFNYLEEKNILDIKAHLGDWIDGSDAGLISEQELFSLSRSFKTNKIDFAIIKGNHDDNDKFDEHHDLKASFPENEFEDIMWPAMYAQRGANYISRKHGVVYFDKGDLRVITVNTSDVPYILNEKGQKRYDSKITLAIREDQMQEIIEILENSSNKQIIFMSHGNPITHHGNNALKYNGRSLHELLVAFNQREKGYLNSHDVPAQFMLANDFDFTKIKNAKIIAYFCGHRHIEDQFRINGIQYVLFNCSALMGPNHALTTRYNKRWNRRFDLPSEYAGYVANIDTKRHIMQIFGYGATSKRRIYRI</sequence>
<gene>
    <name evidence="1" type="ORF">J2Z60_000605</name>
</gene>
<comment type="caution">
    <text evidence="1">The sequence shown here is derived from an EMBL/GenBank/DDBJ whole genome shotgun (WGS) entry which is preliminary data.</text>
</comment>
<name>A0ABS4MCN0_9LACO</name>
<organism evidence="1 2">
    <name type="scientific">Lactobacillus colini</name>
    <dbReference type="NCBI Taxonomy" id="1819254"/>
    <lineage>
        <taxon>Bacteria</taxon>
        <taxon>Bacillati</taxon>
        <taxon>Bacillota</taxon>
        <taxon>Bacilli</taxon>
        <taxon>Lactobacillales</taxon>
        <taxon>Lactobacillaceae</taxon>
        <taxon>Lactobacillus</taxon>
    </lineage>
</organism>